<evidence type="ECO:0000313" key="2">
    <source>
        <dbReference type="EMBL" id="OLP78785.1"/>
    </source>
</evidence>
<feature type="region of interest" description="Disordered" evidence="1">
    <location>
        <begin position="92"/>
        <end position="181"/>
    </location>
</feature>
<keyword evidence="3" id="KW-1185">Reference proteome</keyword>
<dbReference type="OrthoDB" id="10340221at2759"/>
<dbReference type="Proteomes" id="UP000186817">
    <property type="component" value="Unassembled WGS sequence"/>
</dbReference>
<evidence type="ECO:0000313" key="3">
    <source>
        <dbReference type="Proteomes" id="UP000186817"/>
    </source>
</evidence>
<evidence type="ECO:0000256" key="1">
    <source>
        <dbReference type="SAM" id="MobiDB-lite"/>
    </source>
</evidence>
<comment type="caution">
    <text evidence="2">The sequence shown here is derived from an EMBL/GenBank/DDBJ whole genome shotgun (WGS) entry which is preliminary data.</text>
</comment>
<name>A0A1Q9C7B9_SYMMI</name>
<protein>
    <submittedName>
        <fullName evidence="2">Nipped-B-like protein B</fullName>
    </submittedName>
</protein>
<dbReference type="AlphaFoldDB" id="A0A1Q9C7B9"/>
<proteinExistence type="predicted"/>
<feature type="compositionally biased region" description="Basic and acidic residues" evidence="1">
    <location>
        <begin position="92"/>
        <end position="174"/>
    </location>
</feature>
<reference evidence="2 3" key="1">
    <citation type="submission" date="2016-02" db="EMBL/GenBank/DDBJ databases">
        <title>Genome analysis of coral dinoflagellate symbionts highlights evolutionary adaptations to a symbiotic lifestyle.</title>
        <authorList>
            <person name="Aranda M."/>
            <person name="Li Y."/>
            <person name="Liew Y.J."/>
            <person name="Baumgarten S."/>
            <person name="Simakov O."/>
            <person name="Wilson M."/>
            <person name="Piel J."/>
            <person name="Ashoor H."/>
            <person name="Bougouffa S."/>
            <person name="Bajic V.B."/>
            <person name="Ryu T."/>
            <person name="Ravasi T."/>
            <person name="Bayer T."/>
            <person name="Micklem G."/>
            <person name="Kim H."/>
            <person name="Bhak J."/>
            <person name="Lajeunesse T.C."/>
            <person name="Voolstra C.R."/>
        </authorList>
    </citation>
    <scope>NUCLEOTIDE SEQUENCE [LARGE SCALE GENOMIC DNA]</scope>
    <source>
        <strain evidence="2 3">CCMP2467</strain>
    </source>
</reference>
<organism evidence="2 3">
    <name type="scientific">Symbiodinium microadriaticum</name>
    <name type="common">Dinoflagellate</name>
    <name type="synonym">Zooxanthella microadriatica</name>
    <dbReference type="NCBI Taxonomy" id="2951"/>
    <lineage>
        <taxon>Eukaryota</taxon>
        <taxon>Sar</taxon>
        <taxon>Alveolata</taxon>
        <taxon>Dinophyceae</taxon>
        <taxon>Suessiales</taxon>
        <taxon>Symbiodiniaceae</taxon>
        <taxon>Symbiodinium</taxon>
    </lineage>
</organism>
<dbReference type="EMBL" id="LSRX01001562">
    <property type="protein sequence ID" value="OLP78785.1"/>
    <property type="molecule type" value="Genomic_DNA"/>
</dbReference>
<accession>A0A1Q9C7B9</accession>
<sequence>MRRVCYGEYLAVMVKAAEVVYNEPPKFVEGTKLFLDRMFAKHVWEYQDGDMDLPRWIEALSEMSFCLKLYGDGLYLTDCQLFEMQPSQLVDREKDQDQLVDREKDQDQLVDREKDQDQLVDREQDQDQDQLVDREKDQDQLVDREQDQDQDQLVDREKDQDQLVDREKDQDQEQHFQPAPAGEIFDNLDFGYLLDHARHIHKLSETDKEKLHNEHHKTQRHLLPDLGNKGLKMLLILVCPHFVAEKSISKDAKCGRHLEAMMIEILDDAFCK</sequence>
<gene>
    <name evidence="2" type="primary">nipblb</name>
    <name evidence="2" type="ORF">AK812_SmicGene41004</name>
</gene>